<feature type="compositionally biased region" description="Polar residues" evidence="1">
    <location>
        <begin position="23"/>
        <end position="38"/>
    </location>
</feature>
<gene>
    <name evidence="3" type="ORF">LEL_10745</name>
</gene>
<evidence type="ECO:0000313" key="3">
    <source>
        <dbReference type="EMBL" id="OAA62081.1"/>
    </source>
</evidence>
<organism evidence="3 4">
    <name type="scientific">Akanthomyces lecanii RCEF 1005</name>
    <dbReference type="NCBI Taxonomy" id="1081108"/>
    <lineage>
        <taxon>Eukaryota</taxon>
        <taxon>Fungi</taxon>
        <taxon>Dikarya</taxon>
        <taxon>Ascomycota</taxon>
        <taxon>Pezizomycotina</taxon>
        <taxon>Sordariomycetes</taxon>
        <taxon>Hypocreomycetidae</taxon>
        <taxon>Hypocreales</taxon>
        <taxon>Cordycipitaceae</taxon>
        <taxon>Akanthomyces</taxon>
        <taxon>Cordyceps confragosa</taxon>
    </lineage>
</organism>
<dbReference type="EMBL" id="AZHF01000018">
    <property type="protein sequence ID" value="OAA62081.1"/>
    <property type="molecule type" value="Genomic_DNA"/>
</dbReference>
<dbReference type="STRING" id="1081108.A0A167V035"/>
<evidence type="ECO:0008006" key="5">
    <source>
        <dbReference type="Google" id="ProtNLM"/>
    </source>
</evidence>
<evidence type="ECO:0000256" key="1">
    <source>
        <dbReference type="SAM" id="MobiDB-lite"/>
    </source>
</evidence>
<protein>
    <recommendedName>
        <fullName evidence="5">Heparan-alpha-glucosaminide N-acetyltransferase catalytic domain-containing protein</fullName>
    </recommendedName>
</protein>
<keyword evidence="2" id="KW-0812">Transmembrane</keyword>
<name>A0A167V035_CORDF</name>
<dbReference type="OrthoDB" id="2505607at2759"/>
<reference evidence="3 4" key="1">
    <citation type="journal article" date="2016" name="Genome Biol. Evol.">
        <title>Divergent and convergent evolution of fungal pathogenicity.</title>
        <authorList>
            <person name="Shang Y."/>
            <person name="Xiao G."/>
            <person name="Zheng P."/>
            <person name="Cen K."/>
            <person name="Zhan S."/>
            <person name="Wang C."/>
        </authorList>
    </citation>
    <scope>NUCLEOTIDE SEQUENCE [LARGE SCALE GENOMIC DNA]</scope>
    <source>
        <strain evidence="3 4">RCEF 1005</strain>
    </source>
</reference>
<comment type="caution">
    <text evidence="3">The sequence shown here is derived from an EMBL/GenBank/DDBJ whole genome shotgun (WGS) entry which is preliminary data.</text>
</comment>
<keyword evidence="4" id="KW-1185">Reference proteome</keyword>
<dbReference type="PANTHER" id="PTHR40407:SF1">
    <property type="entry name" value="HEPARAN-ALPHA-GLUCOSAMINIDE N-ACETYLTRANSFERASE CATALYTIC DOMAIN-CONTAINING PROTEIN"/>
    <property type="match status" value="1"/>
</dbReference>
<feature type="transmembrane region" description="Helical" evidence="2">
    <location>
        <begin position="183"/>
        <end position="204"/>
    </location>
</feature>
<proteinExistence type="predicted"/>
<feature type="transmembrane region" description="Helical" evidence="2">
    <location>
        <begin position="358"/>
        <end position="378"/>
    </location>
</feature>
<feature type="transmembrane region" description="Helical" evidence="2">
    <location>
        <begin position="72"/>
        <end position="94"/>
    </location>
</feature>
<feature type="region of interest" description="Disordered" evidence="1">
    <location>
        <begin position="1"/>
        <end position="38"/>
    </location>
</feature>
<dbReference type="PANTHER" id="PTHR40407">
    <property type="entry name" value="MEMBRANE PROTEIN-LIKE PROTEIN"/>
    <property type="match status" value="1"/>
</dbReference>
<dbReference type="Proteomes" id="UP000076881">
    <property type="component" value="Unassembled WGS sequence"/>
</dbReference>
<feature type="transmembrane region" description="Helical" evidence="2">
    <location>
        <begin position="419"/>
        <end position="439"/>
    </location>
</feature>
<evidence type="ECO:0000256" key="2">
    <source>
        <dbReference type="SAM" id="Phobius"/>
    </source>
</evidence>
<feature type="transmembrane region" description="Helical" evidence="2">
    <location>
        <begin position="114"/>
        <end position="143"/>
    </location>
</feature>
<feature type="compositionally biased region" description="Low complexity" evidence="1">
    <location>
        <begin position="1"/>
        <end position="22"/>
    </location>
</feature>
<feature type="transmembrane region" description="Helical" evidence="2">
    <location>
        <begin position="328"/>
        <end position="346"/>
    </location>
</feature>
<sequence length="538" mass="58506">MRPYSACAGNAPAAPSVAANNPTDAATTSRDGNGSPYSSLSGYNSIDRTRLGEVSAQTSADKPTARVLALDLLRGLLMVIMAMDHLSIGLHAWAHGTGGTSEADGAVVYRWNKPAAYIVRSLTHLCAPGFMLLLGIGIVYLGTSRSQLGWSRTRLTRYFALRALALTLISVGTGFFASGGRLWFTNGVLVALAVDYLVAGLIWLATTKTEPALSGWFACVLTSTVDTPISRSPDSDSEAEQPLLRTGQPLCNATEAAAARIAWHLHNVLLATGSVVTIYWNIWLSDDSGRCAAAEHAAGSMAASPPNPLWRVWFWPVVGEHIVSPFPLLAWLSFALIGVLYGRIMLSLSPAGRATRILTGHVAVGLTFTVIFVLTRLLHFGNLSEGCLHTQEIQAHPGRNQYLVSAKDFFYIVKYPPDVAFWAATLAGNFYLLAALRTLPAQLVAKRFMMLLDFGRTALFFYVAHLVLIFSLSPWIVATFGHDTGVGNLTTLGTQRVIDSLPAFFAIWAAFMMALWPLCRWYGRFKLTKPSDSLWRFF</sequence>
<feature type="transmembrane region" description="Helical" evidence="2">
    <location>
        <begin position="261"/>
        <end position="280"/>
    </location>
</feature>
<evidence type="ECO:0000313" key="4">
    <source>
        <dbReference type="Proteomes" id="UP000076881"/>
    </source>
</evidence>
<feature type="transmembrane region" description="Helical" evidence="2">
    <location>
        <begin position="459"/>
        <end position="481"/>
    </location>
</feature>
<feature type="transmembrane region" description="Helical" evidence="2">
    <location>
        <begin position="501"/>
        <end position="519"/>
    </location>
</feature>
<feature type="transmembrane region" description="Helical" evidence="2">
    <location>
        <begin position="155"/>
        <end position="177"/>
    </location>
</feature>
<keyword evidence="2" id="KW-1133">Transmembrane helix</keyword>
<dbReference type="AlphaFoldDB" id="A0A167V035"/>
<keyword evidence="2" id="KW-0472">Membrane</keyword>
<accession>A0A167V035</accession>